<evidence type="ECO:0000259" key="1">
    <source>
        <dbReference type="Pfam" id="PF00481"/>
    </source>
</evidence>
<dbReference type="AlphaFoldDB" id="A0A242KD92"/>
<reference evidence="3" key="3">
    <citation type="submission" date="2024-03" db="EMBL/GenBank/DDBJ databases">
        <title>The Genome Sequence of Enterococcus sp. DIV0242b.</title>
        <authorList>
            <consortium name="The Broad Institute Genomics Platform"/>
            <consortium name="The Broad Institute Microbial Omics Core"/>
            <consortium name="The Broad Institute Genomic Center for Infectious Diseases"/>
            <person name="Earl A."/>
            <person name="Manson A."/>
            <person name="Gilmore M."/>
            <person name="Schwartman J."/>
            <person name="Shea T."/>
            <person name="Abouelleil A."/>
            <person name="Cao P."/>
            <person name="Chapman S."/>
            <person name="Cusick C."/>
            <person name="Young S."/>
            <person name="Neafsey D."/>
            <person name="Nusbaum C."/>
            <person name="Birren B."/>
        </authorList>
    </citation>
    <scope>NUCLEOTIDE SEQUENCE</scope>
    <source>
        <strain evidence="3">9E7_DIV0242</strain>
    </source>
</reference>
<name>A0A242KD92_9ENTE</name>
<dbReference type="InterPro" id="IPR001932">
    <property type="entry name" value="PPM-type_phosphatase-like_dom"/>
</dbReference>
<dbReference type="SUPFAM" id="SSF81606">
    <property type="entry name" value="PP2C-like"/>
    <property type="match status" value="1"/>
</dbReference>
<organism evidence="2">
    <name type="scientific">Candidatus Enterococcus clewellii</name>
    <dbReference type="NCBI Taxonomy" id="1834193"/>
    <lineage>
        <taxon>Bacteria</taxon>
        <taxon>Bacillati</taxon>
        <taxon>Bacillota</taxon>
        <taxon>Bacilli</taxon>
        <taxon>Lactobacillales</taxon>
        <taxon>Enterococcaceae</taxon>
        <taxon>Enterococcus</taxon>
    </lineage>
</organism>
<proteinExistence type="predicted"/>
<evidence type="ECO:0000313" key="2">
    <source>
        <dbReference type="EMBL" id="OTP19039.1"/>
    </source>
</evidence>
<sequence length="273" mass="31350">MMKLNDPLVLLVSLIGLLLLLRIWLARIQHKKMVGAGRSIQSQESVDVTTFVENEQGFLAFLTAGVGPTGVGDQSSQLAEKIILDFFEKKESFEAPQDFIKRCFLESHKKISEHSNAQSGGCSLGLVYITNQKLYWASSGNISIYLNREKLTRLNQRDLYKYRLREKILSGQISENRVQGNTLRNELTSYLGFENLKKIEMSQQAISLKRRDQLFLCNHQVDELLSQIEKEALLNQSKKLTEIVVDIQLSLQKKHNKTEPVKFLAIEKFRWFS</sequence>
<dbReference type="InterPro" id="IPR036457">
    <property type="entry name" value="PPM-type-like_dom_sf"/>
</dbReference>
<protein>
    <recommendedName>
        <fullName evidence="1">PPM-type phosphatase domain-containing protein</fullName>
    </recommendedName>
</protein>
<keyword evidence="4" id="KW-1185">Reference proteome</keyword>
<gene>
    <name evidence="3" type="ORF">A5888_000823</name>
    <name evidence="2" type="ORF">A5888_000853</name>
</gene>
<dbReference type="RefSeq" id="WP_086347950.1">
    <property type="nucleotide sequence ID" value="NZ_CP147247.1"/>
</dbReference>
<feature type="domain" description="PPM-type phosphatase" evidence="1">
    <location>
        <begin position="72"/>
        <end position="151"/>
    </location>
</feature>
<dbReference type="Pfam" id="PF00481">
    <property type="entry name" value="PP2C"/>
    <property type="match status" value="1"/>
</dbReference>
<dbReference type="Proteomes" id="UP000195141">
    <property type="component" value="Chromosome"/>
</dbReference>
<evidence type="ECO:0000313" key="4">
    <source>
        <dbReference type="Proteomes" id="UP000195141"/>
    </source>
</evidence>
<dbReference type="Gene3D" id="3.60.40.10">
    <property type="entry name" value="PPM-type phosphatase domain"/>
    <property type="match status" value="1"/>
</dbReference>
<evidence type="ECO:0000313" key="3">
    <source>
        <dbReference type="EMBL" id="WYJ89104.1"/>
    </source>
</evidence>
<reference evidence="2" key="1">
    <citation type="submission" date="2017-05" db="EMBL/GenBank/DDBJ databases">
        <title>The Genome Sequence of Enterococcus sp. 9E7_DIV0242.</title>
        <authorList>
            <consortium name="The Broad Institute Genomics Platform"/>
            <consortium name="The Broad Institute Genomic Center for Infectious Diseases"/>
            <person name="Earl A."/>
            <person name="Manson A."/>
            <person name="Schwartman J."/>
            <person name="Gilmore M."/>
            <person name="Abouelleil A."/>
            <person name="Cao P."/>
            <person name="Chapman S."/>
            <person name="Cusick C."/>
            <person name="Shea T."/>
            <person name="Young S."/>
            <person name="Neafsey D."/>
            <person name="Nusbaum C."/>
            <person name="Birren B."/>
        </authorList>
    </citation>
    <scope>NUCLEOTIDE SEQUENCE [LARGE SCALE GENOMIC DNA]</scope>
    <source>
        <strain evidence="2">9E7_DIV0242</strain>
    </source>
</reference>
<accession>A0A242KD92</accession>
<dbReference type="EMBL" id="CP147247">
    <property type="protein sequence ID" value="WYJ89104.1"/>
    <property type="molecule type" value="Genomic_DNA"/>
</dbReference>
<dbReference type="EMBL" id="NGMM01000001">
    <property type="protein sequence ID" value="OTP19039.1"/>
    <property type="molecule type" value="Genomic_DNA"/>
</dbReference>
<reference evidence="3" key="2">
    <citation type="submission" date="2017-05" db="EMBL/GenBank/DDBJ databases">
        <authorList>
            <consortium name="The Broad Institute Genomics Platform"/>
            <consortium name="The Broad Institute Genomic Center for Infectious Diseases"/>
            <person name="Earl A."/>
            <person name="Manson A."/>
            <person name="Schwartman J."/>
            <person name="Gilmore M."/>
            <person name="Abouelleil A."/>
            <person name="Cao P."/>
            <person name="Chapman S."/>
            <person name="Cusick C."/>
            <person name="Shea T."/>
            <person name="Young S."/>
            <person name="Neafsey D."/>
            <person name="Nusbaum C."/>
            <person name="Birren B."/>
        </authorList>
    </citation>
    <scope>NUCLEOTIDE SEQUENCE</scope>
    <source>
        <strain evidence="3">9E7_DIV0242</strain>
    </source>
</reference>